<evidence type="ECO:0000313" key="4">
    <source>
        <dbReference type="EMBL" id="TFC07497.1"/>
    </source>
</evidence>
<evidence type="ECO:0000256" key="2">
    <source>
        <dbReference type="SAM" id="Phobius"/>
    </source>
</evidence>
<evidence type="ECO:0000259" key="3">
    <source>
        <dbReference type="Pfam" id="PF13399"/>
    </source>
</evidence>
<sequence length="187" mass="18744">MTTSHPKDRFDHLPHSTERVGAHRAPPKKGRGWVAFWWAFAATVLLIGIGVAVLAALNNRLSFDLPGTSPSSSASAPAETPAAAPTAVATVDPGLSVTVLNGTAGAGVAADVGDLLTAAGWTVGALSNASTEDVPKTIVYYADAKLEGAARGVAASLPGADVLLATDFAESGADLTVVVGNDYVPAG</sequence>
<feature type="region of interest" description="Disordered" evidence="1">
    <location>
        <begin position="1"/>
        <end position="28"/>
    </location>
</feature>
<dbReference type="AlphaFoldDB" id="A0A4R8WDP5"/>
<evidence type="ECO:0000313" key="5">
    <source>
        <dbReference type="Proteomes" id="UP000297643"/>
    </source>
</evidence>
<keyword evidence="5" id="KW-1185">Reference proteome</keyword>
<comment type="caution">
    <text evidence="4">The sequence shown here is derived from an EMBL/GenBank/DDBJ whole genome shotgun (WGS) entry which is preliminary data.</text>
</comment>
<dbReference type="Pfam" id="PF13399">
    <property type="entry name" value="LytR_C"/>
    <property type="match status" value="1"/>
</dbReference>
<dbReference type="PANTHER" id="PTHR33392:SF6">
    <property type="entry name" value="POLYISOPRENYL-TEICHOIC ACID--PEPTIDOGLYCAN TEICHOIC ACID TRANSFERASE TAGU"/>
    <property type="match status" value="1"/>
</dbReference>
<accession>A0A4R8WDP5</accession>
<proteinExistence type="predicted"/>
<feature type="compositionally biased region" description="Basic and acidic residues" evidence="1">
    <location>
        <begin position="1"/>
        <end position="21"/>
    </location>
</feature>
<dbReference type="Proteomes" id="UP000297643">
    <property type="component" value="Unassembled WGS sequence"/>
</dbReference>
<organism evidence="4 5">
    <name type="scientific">Cryobacterium mannosilyticum</name>
    <dbReference type="NCBI Taxonomy" id="1259190"/>
    <lineage>
        <taxon>Bacteria</taxon>
        <taxon>Bacillati</taxon>
        <taxon>Actinomycetota</taxon>
        <taxon>Actinomycetes</taxon>
        <taxon>Micrococcales</taxon>
        <taxon>Microbacteriaceae</taxon>
        <taxon>Cryobacterium</taxon>
    </lineage>
</organism>
<keyword evidence="2" id="KW-1133">Transmembrane helix</keyword>
<feature type="transmembrane region" description="Helical" evidence="2">
    <location>
        <begin position="35"/>
        <end position="57"/>
    </location>
</feature>
<dbReference type="PANTHER" id="PTHR33392">
    <property type="entry name" value="POLYISOPRENYL-TEICHOIC ACID--PEPTIDOGLYCAN TEICHOIC ACID TRANSFERASE TAGU"/>
    <property type="match status" value="1"/>
</dbReference>
<dbReference type="InterPro" id="IPR027381">
    <property type="entry name" value="LytR/CpsA/Psr_C"/>
</dbReference>
<dbReference type="EMBL" id="SOFM01000007">
    <property type="protein sequence ID" value="TFC07497.1"/>
    <property type="molecule type" value="Genomic_DNA"/>
</dbReference>
<name>A0A4R8WDP5_9MICO</name>
<protein>
    <submittedName>
        <fullName evidence="4">LytR family transcriptional regulator</fullName>
    </submittedName>
</protein>
<keyword evidence="2" id="KW-0472">Membrane</keyword>
<evidence type="ECO:0000256" key="1">
    <source>
        <dbReference type="SAM" id="MobiDB-lite"/>
    </source>
</evidence>
<dbReference type="InterPro" id="IPR050922">
    <property type="entry name" value="LytR/CpsA/Psr_CW_biosynth"/>
</dbReference>
<dbReference type="RefSeq" id="WP_134506848.1">
    <property type="nucleotide sequence ID" value="NZ_SOFM01000007.1"/>
</dbReference>
<gene>
    <name evidence="4" type="ORF">E3O32_03055</name>
</gene>
<dbReference type="Gene3D" id="3.30.70.2390">
    <property type="match status" value="1"/>
</dbReference>
<keyword evidence="2" id="KW-0812">Transmembrane</keyword>
<reference evidence="4 5" key="1">
    <citation type="submission" date="2019-03" db="EMBL/GenBank/DDBJ databases">
        <title>Genomics of glacier-inhabiting Cryobacterium strains.</title>
        <authorList>
            <person name="Liu Q."/>
            <person name="Xin Y.-H."/>
        </authorList>
    </citation>
    <scope>NUCLEOTIDE SEQUENCE [LARGE SCALE GENOMIC DNA]</scope>
    <source>
        <strain evidence="4 5">RHLT2-21</strain>
    </source>
</reference>
<feature type="domain" description="LytR/CpsA/Psr regulator C-terminal" evidence="3">
    <location>
        <begin position="95"/>
        <end position="183"/>
    </location>
</feature>